<evidence type="ECO:0000313" key="3">
    <source>
        <dbReference type="EMBL" id="MFC5545413.1"/>
    </source>
</evidence>
<feature type="compositionally biased region" description="Basic and acidic residues" evidence="1">
    <location>
        <begin position="30"/>
        <end position="54"/>
    </location>
</feature>
<evidence type="ECO:0000256" key="2">
    <source>
        <dbReference type="SAM" id="SignalP"/>
    </source>
</evidence>
<evidence type="ECO:0000313" key="4">
    <source>
        <dbReference type="Proteomes" id="UP001596055"/>
    </source>
</evidence>
<comment type="caution">
    <text evidence="3">The sequence shown here is derived from an EMBL/GenBank/DDBJ whole genome shotgun (WGS) entry which is preliminary data.</text>
</comment>
<feature type="chain" id="PRO_5046164102" description="DUF305 domain-containing protein" evidence="2">
    <location>
        <begin position="26"/>
        <end position="302"/>
    </location>
</feature>
<organism evidence="3 4">
    <name type="scientific">Marinobacter koreensis</name>
    <dbReference type="NCBI Taxonomy" id="335974"/>
    <lineage>
        <taxon>Bacteria</taxon>
        <taxon>Pseudomonadati</taxon>
        <taxon>Pseudomonadota</taxon>
        <taxon>Gammaproteobacteria</taxon>
        <taxon>Pseudomonadales</taxon>
        <taxon>Marinobacteraceae</taxon>
        <taxon>Marinobacter</taxon>
    </lineage>
</organism>
<evidence type="ECO:0008006" key="5">
    <source>
        <dbReference type="Google" id="ProtNLM"/>
    </source>
</evidence>
<feature type="region of interest" description="Disordered" evidence="1">
    <location>
        <begin position="23"/>
        <end position="86"/>
    </location>
</feature>
<gene>
    <name evidence="3" type="ORF">ACFPQA_10130</name>
</gene>
<proteinExistence type="predicted"/>
<dbReference type="Proteomes" id="UP001596055">
    <property type="component" value="Unassembled WGS sequence"/>
</dbReference>
<feature type="signal peptide" evidence="2">
    <location>
        <begin position="1"/>
        <end position="25"/>
    </location>
</feature>
<feature type="compositionally biased region" description="Gly residues" evidence="1">
    <location>
        <begin position="69"/>
        <end position="80"/>
    </location>
</feature>
<accession>A0ABW0RLX4</accession>
<sequence length="302" mass="32255">MKDQKIKLWMGIGVATILSSSGAMAGEGGESGHDEMMKSSLHDGGEGGEHHGGEGGEMGEAFLYFPADNGGGEGGEGGESGSQQASAVRSDGVYIAMIEMMQGHMMAARDLIRSGDVADGRPHLTHPWVEIYPALEDGLRARGQSDLAKSLKALSETAGRTNQWSDVEADFEKAWRATERAMAAASGDDAQAPATVARVVLSLTKQAVLEYDGAIDDGAFVAIHEYQDGRGFVLAAEEYLTRHKARLQASNKEAWRHAMTAFDELKQVWPAFAAPETPVVAVPNAYAAQARLELALSPYLYQ</sequence>
<keyword evidence="4" id="KW-1185">Reference proteome</keyword>
<dbReference type="RefSeq" id="WP_248156205.1">
    <property type="nucleotide sequence ID" value="NZ_JAKZAJ010000002.1"/>
</dbReference>
<name>A0ABW0RLX4_9GAMM</name>
<evidence type="ECO:0000256" key="1">
    <source>
        <dbReference type="SAM" id="MobiDB-lite"/>
    </source>
</evidence>
<dbReference type="EMBL" id="JBHSNL010000001">
    <property type="protein sequence ID" value="MFC5545413.1"/>
    <property type="molecule type" value="Genomic_DNA"/>
</dbReference>
<keyword evidence="2" id="KW-0732">Signal</keyword>
<protein>
    <recommendedName>
        <fullName evidence="5">DUF305 domain-containing protein</fullName>
    </recommendedName>
</protein>
<reference evidence="4" key="1">
    <citation type="journal article" date="2019" name="Int. J. Syst. Evol. Microbiol.">
        <title>The Global Catalogue of Microorganisms (GCM) 10K type strain sequencing project: providing services to taxonomists for standard genome sequencing and annotation.</title>
        <authorList>
            <consortium name="The Broad Institute Genomics Platform"/>
            <consortium name="The Broad Institute Genome Sequencing Center for Infectious Disease"/>
            <person name="Wu L."/>
            <person name="Ma J."/>
        </authorList>
    </citation>
    <scope>NUCLEOTIDE SEQUENCE [LARGE SCALE GENOMIC DNA]</scope>
    <source>
        <strain evidence="4">CGMCC 4.1799</strain>
    </source>
</reference>